<evidence type="ECO:0000256" key="16">
    <source>
        <dbReference type="SAM" id="Phobius"/>
    </source>
</evidence>
<evidence type="ECO:0000256" key="12">
    <source>
        <dbReference type="ARBA" id="ARBA00023288"/>
    </source>
</evidence>
<evidence type="ECO:0000313" key="19">
    <source>
        <dbReference type="EMBL" id="KAJ2895220.1"/>
    </source>
</evidence>
<evidence type="ECO:0000256" key="6">
    <source>
        <dbReference type="ARBA" id="ARBA00022622"/>
    </source>
</evidence>
<feature type="transmembrane region" description="Helical" evidence="16">
    <location>
        <begin position="267"/>
        <end position="288"/>
    </location>
</feature>
<dbReference type="GO" id="GO:0005576">
    <property type="term" value="C:extracellular region"/>
    <property type="evidence" value="ECO:0007669"/>
    <property type="project" value="UniProtKB-SubCell"/>
</dbReference>
<keyword evidence="14" id="KW-0349">Heme</keyword>
<evidence type="ECO:0000256" key="1">
    <source>
        <dbReference type="ARBA" id="ARBA00004141"/>
    </source>
</evidence>
<feature type="disulfide bond" evidence="14">
    <location>
        <begin position="54"/>
        <end position="87"/>
    </location>
</feature>
<evidence type="ECO:0000256" key="2">
    <source>
        <dbReference type="ARBA" id="ARBA00004589"/>
    </source>
</evidence>
<dbReference type="AlphaFoldDB" id="A0AAD5RIU4"/>
<evidence type="ECO:0000256" key="4">
    <source>
        <dbReference type="ARBA" id="ARBA00010031"/>
    </source>
</evidence>
<feature type="compositionally biased region" description="Low complexity" evidence="15">
    <location>
        <begin position="569"/>
        <end position="582"/>
    </location>
</feature>
<feature type="compositionally biased region" description="Basic and acidic residues" evidence="15">
    <location>
        <begin position="491"/>
        <end position="500"/>
    </location>
</feature>
<evidence type="ECO:0000256" key="5">
    <source>
        <dbReference type="ARBA" id="ARBA00022525"/>
    </source>
</evidence>
<evidence type="ECO:0000256" key="10">
    <source>
        <dbReference type="ARBA" id="ARBA00023136"/>
    </source>
</evidence>
<sequence length="625" mass="70120">MASSFFKWVVFVVLLLTGVGCALELDGVPQCAITCLLDNLKDTSCKQEDTECLCIDPTYLETSTQCVVLNCTVEEALATKNLTSIACGDPIRNRDSTLNISRPILVAFKTIFLATRLVVKAMGFGGGWGWDDYIIIIAFGTSIGMTAMTFLEQQNGIGRDIWTLMLEEISRFLKFFFVFQLLYIISLGFVKASLMSFYSRRFPSPNLQLTLQLTQMINLFLVIAFSAATMLQCQPLSYFWTGWSDTTIADLKEGQCFNIHAFGYAHAGLNIALNVWLLILPLVQIVWARKACGRNHKLGVAFMFAMGIGLTAVAIVRLRYLWYVENTANPTHDYFGVEFISSIEVDVDIVLVCLPAMRLLFTKILANIPGMLSRSARPCSSCSTRSTPEDGKKLISNPINKQPLPDNHDWGFPKKHGYYDDTYDDWDCRIEWNGGPRDNPLPMKTPTAPGAKTLPRPQQQRPLARADEEAFRTFDLGLQPPTPPFYAKSNYKNDSRRPSIEEGQTSADRSFLAPAGWRDTLTGWRERRDTRTTRRSTWRSTLGWRERRDTVTSRIGEIKIMIDKAILRSDSPAGSSGSSSRDGPTHYPEMPLDSRKDMRPVQVPQPLETGRLSTSDGNNGPVGWI</sequence>
<keyword evidence="12" id="KW-0449">Lipoprotein</keyword>
<dbReference type="InterPro" id="IPR052337">
    <property type="entry name" value="SAT4-like"/>
</dbReference>
<feature type="transmembrane region" description="Helical" evidence="16">
    <location>
        <begin position="131"/>
        <end position="151"/>
    </location>
</feature>
<evidence type="ECO:0000256" key="3">
    <source>
        <dbReference type="ARBA" id="ARBA00004613"/>
    </source>
</evidence>
<dbReference type="Pfam" id="PF20684">
    <property type="entry name" value="Fung_rhodopsin"/>
    <property type="match status" value="1"/>
</dbReference>
<feature type="region of interest" description="Disordered" evidence="15">
    <location>
        <begin position="569"/>
        <end position="625"/>
    </location>
</feature>
<dbReference type="GO" id="GO:0098552">
    <property type="term" value="C:side of membrane"/>
    <property type="evidence" value="ECO:0007669"/>
    <property type="project" value="UniProtKB-KW"/>
</dbReference>
<dbReference type="PROSITE" id="PS51257">
    <property type="entry name" value="PROKAR_LIPOPROTEIN"/>
    <property type="match status" value="1"/>
</dbReference>
<comment type="caution">
    <text evidence="19">The sequence shown here is derived from an EMBL/GenBank/DDBJ whole genome shotgun (WGS) entry which is preliminary data.</text>
</comment>
<evidence type="ECO:0000259" key="18">
    <source>
        <dbReference type="PROSITE" id="PS52012"/>
    </source>
</evidence>
<comment type="subcellular location">
    <subcellularLocation>
        <location evidence="2">Membrane</location>
        <topology evidence="2">Lipid-anchor</topology>
        <topology evidence="2">GPI-anchor</topology>
    </subcellularLocation>
    <subcellularLocation>
        <location evidence="1">Membrane</location>
        <topology evidence="1">Multi-pass membrane protein</topology>
    </subcellularLocation>
    <subcellularLocation>
        <location evidence="3">Secreted</location>
    </subcellularLocation>
</comment>
<feature type="disulfide bond" evidence="14">
    <location>
        <begin position="31"/>
        <end position="71"/>
    </location>
</feature>
<feature type="transmembrane region" description="Helical" evidence="16">
    <location>
        <begin position="300"/>
        <end position="322"/>
    </location>
</feature>
<evidence type="ECO:0000256" key="13">
    <source>
        <dbReference type="ARBA" id="ARBA00038359"/>
    </source>
</evidence>
<protein>
    <recommendedName>
        <fullName evidence="18">CFEM domain-containing protein</fullName>
    </recommendedName>
</protein>
<keyword evidence="10 16" id="KW-0472">Membrane</keyword>
<dbReference type="PANTHER" id="PTHR33048">
    <property type="entry name" value="PTH11-LIKE INTEGRAL MEMBRANE PROTEIN (AFU_ORTHOLOGUE AFUA_5G11245)"/>
    <property type="match status" value="1"/>
</dbReference>
<evidence type="ECO:0000256" key="14">
    <source>
        <dbReference type="PROSITE-ProRule" id="PRU01356"/>
    </source>
</evidence>
<proteinExistence type="inferred from homology"/>
<feature type="disulfide bond" evidence="14">
    <location>
        <begin position="35"/>
        <end position="66"/>
    </location>
</feature>
<feature type="binding site" description="axial binding residue" evidence="14">
    <location>
        <position position="49"/>
    </location>
    <ligand>
        <name>heme</name>
        <dbReference type="ChEBI" id="CHEBI:30413"/>
    </ligand>
    <ligandPart>
        <name>Fe</name>
        <dbReference type="ChEBI" id="CHEBI:18248"/>
    </ligandPart>
</feature>
<gene>
    <name evidence="19" type="ORF">MKZ38_006771</name>
</gene>
<feature type="transmembrane region" description="Helical" evidence="16">
    <location>
        <begin position="211"/>
        <end position="231"/>
    </location>
</feature>
<keyword evidence="11 14" id="KW-1015">Disulfide bond</keyword>
<keyword evidence="6" id="KW-0325">Glycoprotein</keyword>
<name>A0AAD5RIU4_9PEZI</name>
<evidence type="ECO:0000313" key="20">
    <source>
        <dbReference type="Proteomes" id="UP001201980"/>
    </source>
</evidence>
<keyword evidence="6" id="KW-0336">GPI-anchor</keyword>
<evidence type="ECO:0000256" key="17">
    <source>
        <dbReference type="SAM" id="SignalP"/>
    </source>
</evidence>
<keyword evidence="5" id="KW-0964">Secreted</keyword>
<dbReference type="Proteomes" id="UP001201980">
    <property type="component" value="Unassembled WGS sequence"/>
</dbReference>
<keyword evidence="9 16" id="KW-1133">Transmembrane helix</keyword>
<keyword evidence="7 16" id="KW-0812">Transmembrane</keyword>
<dbReference type="PROSITE" id="PS52012">
    <property type="entry name" value="CFEM"/>
    <property type="match status" value="1"/>
</dbReference>
<reference evidence="19" key="1">
    <citation type="submission" date="2022-07" db="EMBL/GenBank/DDBJ databases">
        <title>Draft genome sequence of Zalerion maritima ATCC 34329, a (micro)plastics degrading marine fungus.</title>
        <authorList>
            <person name="Paco A."/>
            <person name="Goncalves M.F.M."/>
            <person name="Rocha-Santos T.A.P."/>
            <person name="Alves A."/>
        </authorList>
    </citation>
    <scope>NUCLEOTIDE SEQUENCE</scope>
    <source>
        <strain evidence="19">ATCC 34329</strain>
    </source>
</reference>
<keyword evidence="14" id="KW-0408">Iron</keyword>
<dbReference type="InterPro" id="IPR049326">
    <property type="entry name" value="Rhodopsin_dom_fungi"/>
</dbReference>
<feature type="transmembrane region" description="Helical" evidence="16">
    <location>
        <begin position="100"/>
        <end position="119"/>
    </location>
</feature>
<feature type="disulfide bond" evidence="14">
    <location>
        <begin position="45"/>
        <end position="52"/>
    </location>
</feature>
<organism evidence="19 20">
    <name type="scientific">Zalerion maritima</name>
    <dbReference type="NCBI Taxonomy" id="339359"/>
    <lineage>
        <taxon>Eukaryota</taxon>
        <taxon>Fungi</taxon>
        <taxon>Dikarya</taxon>
        <taxon>Ascomycota</taxon>
        <taxon>Pezizomycotina</taxon>
        <taxon>Sordariomycetes</taxon>
        <taxon>Lulworthiomycetidae</taxon>
        <taxon>Lulworthiales</taxon>
        <taxon>Lulworthiaceae</taxon>
        <taxon>Zalerion</taxon>
    </lineage>
</organism>
<feature type="region of interest" description="Disordered" evidence="15">
    <location>
        <begin position="379"/>
        <end position="400"/>
    </location>
</feature>
<comment type="similarity">
    <text evidence="4">Belongs to the RBT5 family.</text>
</comment>
<keyword evidence="14" id="KW-0479">Metal-binding</keyword>
<dbReference type="InterPro" id="IPR008427">
    <property type="entry name" value="Extracellular_membr_CFEM_dom"/>
</dbReference>
<evidence type="ECO:0000256" key="9">
    <source>
        <dbReference type="ARBA" id="ARBA00022989"/>
    </source>
</evidence>
<keyword evidence="8 17" id="KW-0732">Signal</keyword>
<dbReference type="EMBL" id="JAKWBI020000418">
    <property type="protein sequence ID" value="KAJ2895220.1"/>
    <property type="molecule type" value="Genomic_DNA"/>
</dbReference>
<evidence type="ECO:0000256" key="15">
    <source>
        <dbReference type="SAM" id="MobiDB-lite"/>
    </source>
</evidence>
<evidence type="ECO:0000256" key="11">
    <source>
        <dbReference type="ARBA" id="ARBA00023157"/>
    </source>
</evidence>
<feature type="transmembrane region" description="Helical" evidence="16">
    <location>
        <begin position="171"/>
        <end position="190"/>
    </location>
</feature>
<feature type="chain" id="PRO_5042296777" description="CFEM domain-containing protein" evidence="17">
    <location>
        <begin position="23"/>
        <end position="625"/>
    </location>
</feature>
<dbReference type="PANTHER" id="PTHR33048:SF143">
    <property type="entry name" value="EXTRACELLULAR MEMBRANE PROTEIN CFEM DOMAIN-CONTAINING PROTEIN-RELATED"/>
    <property type="match status" value="1"/>
</dbReference>
<keyword evidence="20" id="KW-1185">Reference proteome</keyword>
<dbReference type="GO" id="GO:0046872">
    <property type="term" value="F:metal ion binding"/>
    <property type="evidence" value="ECO:0007669"/>
    <property type="project" value="UniProtKB-UniRule"/>
</dbReference>
<accession>A0AAD5RIU4</accession>
<feature type="signal peptide" evidence="17">
    <location>
        <begin position="1"/>
        <end position="22"/>
    </location>
</feature>
<dbReference type="Pfam" id="PF05730">
    <property type="entry name" value="CFEM"/>
    <property type="match status" value="1"/>
</dbReference>
<evidence type="ECO:0000256" key="7">
    <source>
        <dbReference type="ARBA" id="ARBA00022692"/>
    </source>
</evidence>
<feature type="region of interest" description="Disordered" evidence="15">
    <location>
        <begin position="434"/>
        <end position="510"/>
    </location>
</feature>
<feature type="domain" description="CFEM" evidence="18">
    <location>
        <begin position="3"/>
        <end position="115"/>
    </location>
</feature>
<dbReference type="SMART" id="SM00747">
    <property type="entry name" value="CFEM"/>
    <property type="match status" value="1"/>
</dbReference>
<evidence type="ECO:0000256" key="8">
    <source>
        <dbReference type="ARBA" id="ARBA00022729"/>
    </source>
</evidence>
<comment type="similarity">
    <text evidence="13">Belongs to the SAT4 family.</text>
</comment>